<evidence type="ECO:0000256" key="1">
    <source>
        <dbReference type="SAM" id="Phobius"/>
    </source>
</evidence>
<dbReference type="EMBL" id="BX842652">
    <property type="protein sequence ID" value="CAE80044.1"/>
    <property type="molecule type" value="Genomic_DNA"/>
</dbReference>
<dbReference type="RefSeq" id="WP_011164646.1">
    <property type="nucleotide sequence ID" value="NC_005363.1"/>
</dbReference>
<evidence type="ECO:0000313" key="3">
    <source>
        <dbReference type="Proteomes" id="UP000008080"/>
    </source>
</evidence>
<dbReference type="KEGG" id="bba:Bd2210"/>
<sequence>MKNLNNRGLTAVELVIGVGLVAILTSVVVTTQLSVTRDQVKMTKDLEDSIDTKLAERILFGDFNNVDPSYNNLTVLDDSGKKFFDYYPDVPANAIKNGLEREVTLKLTGRKEFVIMTQDVAAGGVLVYDPVLAYEVGPAPDDFNVAASLEFKGLNYKDKVASQRPAMWSNGRTVMLDTPARLRPLVGGVPNMQVPPRSPIYVGTVYGITTVSDSSISSLVNMKHPETDEYMASADLFLRRAPSIGGGQSLIRLRAVHLIKYYLEEMKDTGSSKRMARLYKVAYAGGGWGTPVLLADRVEELSLRRDSILKRMIYFKVKKVNTTTTASL</sequence>
<accession>Q6ML13</accession>
<keyword evidence="1" id="KW-0812">Transmembrane</keyword>
<dbReference type="Proteomes" id="UP000008080">
    <property type="component" value="Chromosome"/>
</dbReference>
<keyword evidence="1" id="KW-1133">Transmembrane helix</keyword>
<dbReference type="AlphaFoldDB" id="Q6ML13"/>
<dbReference type="GeneID" id="93013146"/>
<reference evidence="2 3" key="1">
    <citation type="journal article" date="2004" name="Science">
        <title>A predator unmasked: life cycle of Bdellovibrio bacteriovorus from a genomic perspective.</title>
        <authorList>
            <person name="Rendulic S."/>
            <person name="Jagtap P."/>
            <person name="Rosinus A."/>
            <person name="Eppinger M."/>
            <person name="Baar C."/>
            <person name="Lanz C."/>
            <person name="Keller H."/>
            <person name="Lambert C."/>
            <person name="Evans K.J."/>
            <person name="Goesmann A."/>
            <person name="Meyer F."/>
            <person name="Sockett R.E."/>
            <person name="Schuster S.C."/>
        </authorList>
    </citation>
    <scope>NUCLEOTIDE SEQUENCE [LARGE SCALE GENOMIC DNA]</scope>
    <source>
        <strain evidence="3">ATCC 15356 / DSM 50701 / NCIMB 9529 / HD100</strain>
    </source>
</reference>
<feature type="transmembrane region" description="Helical" evidence="1">
    <location>
        <begin position="12"/>
        <end position="35"/>
    </location>
</feature>
<dbReference type="STRING" id="264462.Bd2210"/>
<dbReference type="HOGENOM" id="CLU_854345_0_0_7"/>
<proteinExistence type="predicted"/>
<evidence type="ECO:0000313" key="2">
    <source>
        <dbReference type="EMBL" id="CAE80044.1"/>
    </source>
</evidence>
<keyword evidence="3" id="KW-1185">Reference proteome</keyword>
<organism evidence="2 3">
    <name type="scientific">Bdellovibrio bacteriovorus (strain ATCC 15356 / DSM 50701 / NCIMB 9529 / HD100)</name>
    <dbReference type="NCBI Taxonomy" id="264462"/>
    <lineage>
        <taxon>Bacteria</taxon>
        <taxon>Pseudomonadati</taxon>
        <taxon>Bdellovibrionota</taxon>
        <taxon>Bdellovibrionia</taxon>
        <taxon>Bdellovibrionales</taxon>
        <taxon>Pseudobdellovibrionaceae</taxon>
        <taxon>Bdellovibrio</taxon>
    </lineage>
</organism>
<name>Q6ML13_BDEBA</name>
<protein>
    <recommendedName>
        <fullName evidence="4">Prepilin-type N-terminal cleavage/methylation domain-containing protein</fullName>
    </recommendedName>
</protein>
<keyword evidence="1" id="KW-0472">Membrane</keyword>
<gene>
    <name evidence="2" type="ordered locus">Bd2210</name>
</gene>
<evidence type="ECO:0008006" key="4">
    <source>
        <dbReference type="Google" id="ProtNLM"/>
    </source>
</evidence>